<keyword evidence="3" id="KW-1185">Reference proteome</keyword>
<proteinExistence type="predicted"/>
<evidence type="ECO:0000313" key="2">
    <source>
        <dbReference type="EMBL" id="KAF3956663.1"/>
    </source>
</evidence>
<comment type="caution">
    <text evidence="2">The sequence shown here is derived from an EMBL/GenBank/DDBJ whole genome shotgun (WGS) entry which is preliminary data.</text>
</comment>
<name>A0A8J4R2R6_9ROSI</name>
<gene>
    <name evidence="2" type="ORF">CMV_018233</name>
</gene>
<sequence>MTLMMGGRSLKLLYAIFTLLLHLKPTLGVISGVGDGVECSHQTGHILQLDLQAGDKPTLRGRIPTGTQIQSFDSDRFTGNLGLCGPPLIENARIHCWFLGSLWLFDVKSFLETCIFPIDDQPEGLVVCDSSSAYYKIAEDVSQLEAITISLKPCRRFGPLILQLYFHLQTHVVVQVLDIT</sequence>
<feature type="signal peptide" evidence="1">
    <location>
        <begin position="1"/>
        <end position="28"/>
    </location>
</feature>
<accession>A0A8J4R2R6</accession>
<keyword evidence="1" id="KW-0732">Signal</keyword>
<dbReference type="Gene3D" id="3.80.10.10">
    <property type="entry name" value="Ribonuclease Inhibitor"/>
    <property type="match status" value="1"/>
</dbReference>
<protein>
    <submittedName>
        <fullName evidence="2">Uncharacterized protein</fullName>
    </submittedName>
</protein>
<dbReference type="InterPro" id="IPR032675">
    <property type="entry name" value="LRR_dom_sf"/>
</dbReference>
<evidence type="ECO:0000313" key="3">
    <source>
        <dbReference type="Proteomes" id="UP000737018"/>
    </source>
</evidence>
<evidence type="ECO:0000256" key="1">
    <source>
        <dbReference type="SAM" id="SignalP"/>
    </source>
</evidence>
<organism evidence="2 3">
    <name type="scientific">Castanea mollissima</name>
    <name type="common">Chinese chestnut</name>
    <dbReference type="NCBI Taxonomy" id="60419"/>
    <lineage>
        <taxon>Eukaryota</taxon>
        <taxon>Viridiplantae</taxon>
        <taxon>Streptophyta</taxon>
        <taxon>Embryophyta</taxon>
        <taxon>Tracheophyta</taxon>
        <taxon>Spermatophyta</taxon>
        <taxon>Magnoliopsida</taxon>
        <taxon>eudicotyledons</taxon>
        <taxon>Gunneridae</taxon>
        <taxon>Pentapetalae</taxon>
        <taxon>rosids</taxon>
        <taxon>fabids</taxon>
        <taxon>Fagales</taxon>
        <taxon>Fagaceae</taxon>
        <taxon>Castanea</taxon>
    </lineage>
</organism>
<dbReference type="EMBL" id="JRKL02003023">
    <property type="protein sequence ID" value="KAF3956663.1"/>
    <property type="molecule type" value="Genomic_DNA"/>
</dbReference>
<reference evidence="2" key="1">
    <citation type="submission" date="2020-03" db="EMBL/GenBank/DDBJ databases">
        <title>Castanea mollissima Vanexum genome sequencing.</title>
        <authorList>
            <person name="Staton M."/>
        </authorList>
    </citation>
    <scope>NUCLEOTIDE SEQUENCE</scope>
    <source>
        <tissue evidence="2">Leaf</tissue>
    </source>
</reference>
<dbReference type="Proteomes" id="UP000737018">
    <property type="component" value="Unassembled WGS sequence"/>
</dbReference>
<feature type="chain" id="PRO_5035226333" evidence="1">
    <location>
        <begin position="29"/>
        <end position="180"/>
    </location>
</feature>
<dbReference type="AlphaFoldDB" id="A0A8J4R2R6"/>